<reference evidence="1 2" key="1">
    <citation type="submission" date="2016-07" db="EMBL/GenBank/DDBJ databases">
        <title>Multiple horizontal gene transfer events from other fungi enriched the ability of initially mycotrophic Trichoderma (Ascomycota) to feed on dead plant biomass.</title>
        <authorList>
            <consortium name="DOE Joint Genome Institute"/>
            <person name="Aerts A."/>
            <person name="Atanasova L."/>
            <person name="Chenthamara K."/>
            <person name="Zhang J."/>
            <person name="Grujic M."/>
            <person name="Henrissat B."/>
            <person name="Kuo A."/>
            <person name="Salamov A."/>
            <person name="Lipzen A."/>
            <person name="Labutti K."/>
            <person name="Barry K."/>
            <person name="Miao Y."/>
            <person name="Rahimi M.J."/>
            <person name="Shen Q."/>
            <person name="Grigoriev I.V."/>
            <person name="Kubicek C.P."/>
            <person name="Druzhinina I.S."/>
        </authorList>
    </citation>
    <scope>NUCLEOTIDE SEQUENCE [LARGE SCALE GENOMIC DNA]</scope>
    <source>
        <strain evidence="1 2">CBS 433.97</strain>
    </source>
</reference>
<organism evidence="1 2">
    <name type="scientific">Trichoderma asperellum (strain ATCC 204424 / CBS 433.97 / NBRC 101777)</name>
    <dbReference type="NCBI Taxonomy" id="1042311"/>
    <lineage>
        <taxon>Eukaryota</taxon>
        <taxon>Fungi</taxon>
        <taxon>Dikarya</taxon>
        <taxon>Ascomycota</taxon>
        <taxon>Pezizomycotina</taxon>
        <taxon>Sordariomycetes</taxon>
        <taxon>Hypocreomycetidae</taxon>
        <taxon>Hypocreales</taxon>
        <taxon>Hypocreaceae</taxon>
        <taxon>Trichoderma</taxon>
    </lineage>
</organism>
<protein>
    <submittedName>
        <fullName evidence="1">Uncharacterized protein</fullName>
    </submittedName>
</protein>
<dbReference type="Proteomes" id="UP000240493">
    <property type="component" value="Unassembled WGS sequence"/>
</dbReference>
<dbReference type="AlphaFoldDB" id="A0A2T3Z9D9"/>
<gene>
    <name evidence="1" type="ORF">M441DRAFT_139461</name>
</gene>
<evidence type="ECO:0000313" key="1">
    <source>
        <dbReference type="EMBL" id="PTB41406.1"/>
    </source>
</evidence>
<dbReference type="OrthoDB" id="10314535at2759"/>
<feature type="non-terminal residue" evidence="1">
    <location>
        <position position="1"/>
    </location>
</feature>
<keyword evidence="2" id="KW-1185">Reference proteome</keyword>
<dbReference type="EMBL" id="KZ679261">
    <property type="protein sequence ID" value="PTB41406.1"/>
    <property type="molecule type" value="Genomic_DNA"/>
</dbReference>
<accession>A0A2T3Z9D9</accession>
<name>A0A2T3Z9D9_TRIA4</name>
<proteinExistence type="predicted"/>
<evidence type="ECO:0000313" key="2">
    <source>
        <dbReference type="Proteomes" id="UP000240493"/>
    </source>
</evidence>
<sequence>LPPRPSRLLPQNSRGHRDVRSYVDGLGRETKRRCRKRPWPRSCATRANAL</sequence>